<dbReference type="InterPro" id="IPR029005">
    <property type="entry name" value="LIM-bd/SEUSS"/>
</dbReference>
<evidence type="ECO:0000256" key="1">
    <source>
        <dbReference type="SAM" id="MobiDB-lite"/>
    </source>
</evidence>
<dbReference type="EMBL" id="CAMKVN010000287">
    <property type="protein sequence ID" value="CAI2166229.1"/>
    <property type="molecule type" value="Genomic_DNA"/>
</dbReference>
<dbReference type="Pfam" id="PF01803">
    <property type="entry name" value="LIM_bind"/>
    <property type="match status" value="2"/>
</dbReference>
<name>A0A9W4SE25_9GLOM</name>
<reference evidence="2" key="1">
    <citation type="submission" date="2022-08" db="EMBL/GenBank/DDBJ databases">
        <authorList>
            <person name="Kallberg Y."/>
            <person name="Tangrot J."/>
            <person name="Rosling A."/>
        </authorList>
    </citation>
    <scope>NUCLEOTIDE SEQUENCE</scope>
    <source>
        <strain evidence="2">Wild A</strain>
    </source>
</reference>
<dbReference type="OrthoDB" id="774557at2759"/>
<accession>A0A9W4SE25</accession>
<feature type="compositionally biased region" description="Pro residues" evidence="1">
    <location>
        <begin position="326"/>
        <end position="342"/>
    </location>
</feature>
<keyword evidence="3" id="KW-1185">Reference proteome</keyword>
<dbReference type="PANTHER" id="PTHR10378">
    <property type="entry name" value="LIM DOMAIN-BINDING PROTEIN"/>
    <property type="match status" value="1"/>
</dbReference>
<evidence type="ECO:0000313" key="3">
    <source>
        <dbReference type="Proteomes" id="UP001153678"/>
    </source>
</evidence>
<gene>
    <name evidence="2" type="ORF">FWILDA_LOCUS2468</name>
</gene>
<feature type="region of interest" description="Disordered" evidence="1">
    <location>
        <begin position="276"/>
        <end position="295"/>
    </location>
</feature>
<evidence type="ECO:0000313" key="2">
    <source>
        <dbReference type="EMBL" id="CAI2166229.1"/>
    </source>
</evidence>
<protein>
    <submittedName>
        <fullName evidence="2">10503_t:CDS:1</fullName>
    </submittedName>
</protein>
<dbReference type="Proteomes" id="UP001153678">
    <property type="component" value="Unassembled WGS sequence"/>
</dbReference>
<dbReference type="AlphaFoldDB" id="A0A9W4SE25"/>
<comment type="caution">
    <text evidence="2">The sequence shown here is derived from an EMBL/GenBank/DDBJ whole genome shotgun (WGS) entry which is preliminary data.</text>
</comment>
<organism evidence="2 3">
    <name type="scientific">Funneliformis geosporum</name>
    <dbReference type="NCBI Taxonomy" id="1117311"/>
    <lineage>
        <taxon>Eukaryota</taxon>
        <taxon>Fungi</taxon>
        <taxon>Fungi incertae sedis</taxon>
        <taxon>Mucoromycota</taxon>
        <taxon>Glomeromycotina</taxon>
        <taxon>Glomeromycetes</taxon>
        <taxon>Glomerales</taxon>
        <taxon>Glomeraceae</taxon>
        <taxon>Funneliformis</taxon>
    </lineage>
</organism>
<feature type="region of interest" description="Disordered" evidence="1">
    <location>
        <begin position="302"/>
        <end position="401"/>
    </location>
</feature>
<sequence>MANYNPTGFMPGGIRMGVPFVYSLPNGPRLPPTRPHLTMTPNGYVPGVHHNINANSYVPNMIMSNNPRNLIPMRIPTLPTKISCIVRLLSFAEFLGCDNPQGPRDDIQFWKTLAHNYFTEEITMKYTLHNIKNHDKKKYELKYHIIPRFYLTFYESGIEKIQIILGNPKETTSAPNGTSNSIQTIIDCTSASIVYHFRNGAQFTEYVPRHHQISKEATVNDYGIPFKTMRCLDIAEVVDNMHEVMKNAIFNPQLGPLRKYNFLTLGMMSASSQTMNLTPTISNNPNQNHRISNPQLNGLKDIKHEYTGAPPTPNANDLQASAPTPTANPTPNPTPTPTPTLTPSPLVSNPNGILIGSPHQKLSKKSPALSDLNLKRSNDNGSAASKKRRSTQLKTSPRKNA</sequence>
<proteinExistence type="predicted"/>
<feature type="compositionally biased region" description="Basic residues" evidence="1">
    <location>
        <begin position="385"/>
        <end position="401"/>
    </location>
</feature>